<gene>
    <name evidence="2" type="ORF">THSYN_25435</name>
</gene>
<dbReference type="AlphaFoldDB" id="A0A2K8UEE0"/>
<protein>
    <submittedName>
        <fullName evidence="2">Uncharacterized protein</fullName>
    </submittedName>
</protein>
<name>A0A2K8UEE0_9GAMM</name>
<evidence type="ECO:0000313" key="3">
    <source>
        <dbReference type="Proteomes" id="UP000232638"/>
    </source>
</evidence>
<proteinExistence type="predicted"/>
<organism evidence="2 3">
    <name type="scientific">Candidatus Thiodictyon syntrophicum</name>
    <dbReference type="NCBI Taxonomy" id="1166950"/>
    <lineage>
        <taxon>Bacteria</taxon>
        <taxon>Pseudomonadati</taxon>
        <taxon>Pseudomonadota</taxon>
        <taxon>Gammaproteobacteria</taxon>
        <taxon>Chromatiales</taxon>
        <taxon>Chromatiaceae</taxon>
        <taxon>Thiodictyon</taxon>
    </lineage>
</organism>
<feature type="region of interest" description="Disordered" evidence="1">
    <location>
        <begin position="1"/>
        <end position="38"/>
    </location>
</feature>
<evidence type="ECO:0000313" key="2">
    <source>
        <dbReference type="EMBL" id="AUB83944.1"/>
    </source>
</evidence>
<dbReference type="RefSeq" id="WP_100921618.1">
    <property type="nucleotide sequence ID" value="NZ_CP020370.1"/>
</dbReference>
<dbReference type="Proteomes" id="UP000232638">
    <property type="component" value="Chromosome"/>
</dbReference>
<accession>A0A2K8UEE0</accession>
<sequence>MSNDKPLRVSKAPFKPVSGGARSGPDGDQPTRPTAKPPRWAYWQRIKSASPWKLAALSLGIEPASIDADDAATFPAAATFGRFNLITEAIKRRFGADDRHGVSLAEFIAWADSISLQLPPELRAPAAAPDGRPNSCA</sequence>
<reference evidence="2 3" key="1">
    <citation type="submission" date="2017-03" db="EMBL/GenBank/DDBJ databases">
        <title>Complete genome sequence of Candidatus 'Thiodictyon syntrophicum' sp. nov. strain Cad16T, a photolithoautotroph purple sulfur bacterium isolated from an alpine meromictic lake.</title>
        <authorList>
            <person name="Luedin S.M."/>
            <person name="Pothier J.F."/>
            <person name="Danza F."/>
            <person name="Storelli N."/>
            <person name="Wittwer M."/>
            <person name="Tonolla M."/>
        </authorList>
    </citation>
    <scope>NUCLEOTIDE SEQUENCE [LARGE SCALE GENOMIC DNA]</scope>
    <source>
        <strain evidence="2 3">Cad16T</strain>
    </source>
</reference>
<dbReference type="KEGG" id="tsy:THSYN_25435"/>
<evidence type="ECO:0000256" key="1">
    <source>
        <dbReference type="SAM" id="MobiDB-lite"/>
    </source>
</evidence>
<keyword evidence="3" id="KW-1185">Reference proteome</keyword>
<dbReference type="EMBL" id="CP020370">
    <property type="protein sequence ID" value="AUB83944.1"/>
    <property type="molecule type" value="Genomic_DNA"/>
</dbReference>